<sequence length="213" mass="22147">MILIVPLLVFFVSFHATSGCASDPASGSLTSGSDPLSNLPAAKKLGVLLTKLPLEMTAKAGGRKKRQPNQEETSNVTTDAPIVPPATAPNNGPTVTDAPGNSNGGVTSSSASPSAKQKSTRGEAENAVTTAIKDSIKTAISSTGQSLQPKITMTLPNLQMTLASNATISPPVSILLKIDMPYAVAQSVWEFMANKVYVELSSKGLEIQSMDMF</sequence>
<keyword evidence="2" id="KW-0732">Signal</keyword>
<evidence type="ECO:0000313" key="3">
    <source>
        <dbReference type="Proteomes" id="UP000095287"/>
    </source>
</evidence>
<feature type="compositionally biased region" description="Low complexity" evidence="1">
    <location>
        <begin position="99"/>
        <end position="117"/>
    </location>
</feature>
<dbReference type="AlphaFoldDB" id="A0A1I7ZBK1"/>
<accession>A0A1I7ZBK1</accession>
<protein>
    <submittedName>
        <fullName evidence="4">Secreted protein</fullName>
    </submittedName>
</protein>
<evidence type="ECO:0000313" key="4">
    <source>
        <dbReference type="WBParaSite" id="L893_g24797.t1"/>
    </source>
</evidence>
<proteinExistence type="predicted"/>
<dbReference type="Proteomes" id="UP000095287">
    <property type="component" value="Unplaced"/>
</dbReference>
<feature type="signal peptide" evidence="2">
    <location>
        <begin position="1"/>
        <end position="19"/>
    </location>
</feature>
<feature type="region of interest" description="Disordered" evidence="1">
    <location>
        <begin position="58"/>
        <end position="127"/>
    </location>
</feature>
<evidence type="ECO:0000256" key="2">
    <source>
        <dbReference type="SAM" id="SignalP"/>
    </source>
</evidence>
<dbReference type="WBParaSite" id="L893_g24797.t1">
    <property type="protein sequence ID" value="L893_g24797.t1"/>
    <property type="gene ID" value="L893_g24797"/>
</dbReference>
<name>A0A1I7ZBK1_9BILA</name>
<keyword evidence="3" id="KW-1185">Reference proteome</keyword>
<evidence type="ECO:0000256" key="1">
    <source>
        <dbReference type="SAM" id="MobiDB-lite"/>
    </source>
</evidence>
<reference evidence="4" key="1">
    <citation type="submission" date="2016-11" db="UniProtKB">
        <authorList>
            <consortium name="WormBaseParasite"/>
        </authorList>
    </citation>
    <scope>IDENTIFICATION</scope>
</reference>
<feature type="chain" id="PRO_5009313214" evidence="2">
    <location>
        <begin position="20"/>
        <end position="213"/>
    </location>
</feature>
<organism evidence="3 4">
    <name type="scientific">Steinernema glaseri</name>
    <dbReference type="NCBI Taxonomy" id="37863"/>
    <lineage>
        <taxon>Eukaryota</taxon>
        <taxon>Metazoa</taxon>
        <taxon>Ecdysozoa</taxon>
        <taxon>Nematoda</taxon>
        <taxon>Chromadorea</taxon>
        <taxon>Rhabditida</taxon>
        <taxon>Tylenchina</taxon>
        <taxon>Panagrolaimomorpha</taxon>
        <taxon>Strongyloidoidea</taxon>
        <taxon>Steinernematidae</taxon>
        <taxon>Steinernema</taxon>
    </lineage>
</organism>